<comment type="caution">
    <text evidence="1">The sequence shown here is derived from an EMBL/GenBank/DDBJ whole genome shotgun (WGS) entry which is preliminary data.</text>
</comment>
<dbReference type="AlphaFoldDB" id="A0A4S2KQG1"/>
<evidence type="ECO:0000313" key="1">
    <source>
        <dbReference type="EMBL" id="TGZ51880.1"/>
    </source>
</evidence>
<organism evidence="1 2">
    <name type="scientific">Temnothorax longispinosus</name>
    <dbReference type="NCBI Taxonomy" id="300112"/>
    <lineage>
        <taxon>Eukaryota</taxon>
        <taxon>Metazoa</taxon>
        <taxon>Ecdysozoa</taxon>
        <taxon>Arthropoda</taxon>
        <taxon>Hexapoda</taxon>
        <taxon>Insecta</taxon>
        <taxon>Pterygota</taxon>
        <taxon>Neoptera</taxon>
        <taxon>Endopterygota</taxon>
        <taxon>Hymenoptera</taxon>
        <taxon>Apocrita</taxon>
        <taxon>Aculeata</taxon>
        <taxon>Formicoidea</taxon>
        <taxon>Formicidae</taxon>
        <taxon>Myrmicinae</taxon>
        <taxon>Temnothorax</taxon>
    </lineage>
</organism>
<accession>A0A4S2KQG1</accession>
<proteinExistence type="predicted"/>
<reference evidence="1 2" key="1">
    <citation type="journal article" date="2019" name="Philos. Trans. R. Soc. Lond., B, Biol. Sci.">
        <title>Ant behaviour and brain gene expression of defending hosts depend on the ecological success of the intruding social parasite.</title>
        <authorList>
            <person name="Kaur R."/>
            <person name="Stoldt M."/>
            <person name="Jongepier E."/>
            <person name="Feldmeyer B."/>
            <person name="Menzel F."/>
            <person name="Bornberg-Bauer E."/>
            <person name="Foitzik S."/>
        </authorList>
    </citation>
    <scope>NUCLEOTIDE SEQUENCE [LARGE SCALE GENOMIC DNA]</scope>
    <source>
        <tissue evidence="1">Whole body</tissue>
    </source>
</reference>
<keyword evidence="2" id="KW-1185">Reference proteome</keyword>
<sequence length="70" mass="8397">MRRSFDPLSRCRKLFPRKFITTLIFHNDYINMTLMKALSTFQYAIQTETCFMNVSCRIRNSKRILTAVKE</sequence>
<dbReference type="Proteomes" id="UP000310200">
    <property type="component" value="Unassembled WGS sequence"/>
</dbReference>
<evidence type="ECO:0000313" key="2">
    <source>
        <dbReference type="Proteomes" id="UP000310200"/>
    </source>
</evidence>
<dbReference type="EMBL" id="QBLH01001439">
    <property type="protein sequence ID" value="TGZ51880.1"/>
    <property type="molecule type" value="Genomic_DNA"/>
</dbReference>
<protein>
    <submittedName>
        <fullName evidence="1">Uncharacterized protein</fullName>
    </submittedName>
</protein>
<name>A0A4S2KQG1_9HYME</name>
<gene>
    <name evidence="1" type="ORF">DBV15_10000</name>
</gene>